<dbReference type="InterPro" id="IPR009091">
    <property type="entry name" value="RCC1/BLIP-II"/>
</dbReference>
<name>A0AAV7ZHR8_9EUKA</name>
<dbReference type="InterPro" id="IPR051553">
    <property type="entry name" value="Ran_GTPase-activating"/>
</dbReference>
<feature type="repeat" description="RCC1" evidence="1">
    <location>
        <begin position="209"/>
        <end position="260"/>
    </location>
</feature>
<dbReference type="Pfam" id="PF00415">
    <property type="entry name" value="RCC1"/>
    <property type="match status" value="1"/>
</dbReference>
<dbReference type="InterPro" id="IPR000408">
    <property type="entry name" value="Reg_chr_condens"/>
</dbReference>
<evidence type="ECO:0000256" key="1">
    <source>
        <dbReference type="PROSITE-ProRule" id="PRU00235"/>
    </source>
</evidence>
<dbReference type="GO" id="GO:0005737">
    <property type="term" value="C:cytoplasm"/>
    <property type="evidence" value="ECO:0007669"/>
    <property type="project" value="TreeGrafter"/>
</dbReference>
<proteinExistence type="predicted"/>
<dbReference type="SUPFAM" id="SSF50985">
    <property type="entry name" value="RCC1/BLIP-II"/>
    <property type="match status" value="1"/>
</dbReference>
<dbReference type="Pfam" id="PF13540">
    <property type="entry name" value="RCC1_2"/>
    <property type="match status" value="1"/>
</dbReference>
<dbReference type="EMBL" id="JANTQA010000030">
    <property type="protein sequence ID" value="KAJ3440719.1"/>
    <property type="molecule type" value="Genomic_DNA"/>
</dbReference>
<dbReference type="Gene3D" id="2.130.10.30">
    <property type="entry name" value="Regulator of chromosome condensation 1/beta-lactamase-inhibitor protein II"/>
    <property type="match status" value="1"/>
</dbReference>
<dbReference type="PANTHER" id="PTHR45982">
    <property type="entry name" value="REGULATOR OF CHROMOSOME CONDENSATION"/>
    <property type="match status" value="1"/>
</dbReference>
<accession>A0AAV7ZHR8</accession>
<comment type="caution">
    <text evidence="2">The sequence shown here is derived from an EMBL/GenBank/DDBJ whole genome shotgun (WGS) entry which is preliminary data.</text>
</comment>
<evidence type="ECO:0000313" key="3">
    <source>
        <dbReference type="Proteomes" id="UP001146793"/>
    </source>
</evidence>
<organism evidence="2 3">
    <name type="scientific">Anaeramoeba flamelloides</name>
    <dbReference type="NCBI Taxonomy" id="1746091"/>
    <lineage>
        <taxon>Eukaryota</taxon>
        <taxon>Metamonada</taxon>
        <taxon>Anaeramoebidae</taxon>
        <taxon>Anaeramoeba</taxon>
    </lineage>
</organism>
<dbReference type="Proteomes" id="UP001146793">
    <property type="component" value="Unassembled WGS sequence"/>
</dbReference>
<sequence>MNSKIWAFGDLPSFFLSHDQNNVQKTKTKKKKKRKTARQLNFNQDIKQISVSQKDLIWTTSSNKYYCASVPNGEHIIAEYKTDPIRQISSGINNHYILTKSGRFFGFVALLRPYNQNTEFTLFKKENFKVVRISCAGGFTLILCSNNRLYGIGSNNYGQLNPHQDTFDIKLDNEYYRNHLINPKLIANGVKLISNGYMASHCLYLTLDNNLYASGNNFFGQLGIGDSVSNLKPTKILGLQNNAIRKISLGFVFSVILINENEIYTCGKEISNGTGKELSMFTKLEINEDIRIKDIYTGSRYCVILTELNKIFAFGSNLSNYFFPSILYYNLHY</sequence>
<reference evidence="2" key="1">
    <citation type="submission" date="2022-08" db="EMBL/GenBank/DDBJ databases">
        <title>Novel sulphate-reducing endosymbionts in the free-living metamonad Anaeramoeba.</title>
        <authorList>
            <person name="Jerlstrom-Hultqvist J."/>
            <person name="Cepicka I."/>
            <person name="Gallot-Lavallee L."/>
            <person name="Salas-Leiva D."/>
            <person name="Curtis B.A."/>
            <person name="Zahonova K."/>
            <person name="Pipaliya S."/>
            <person name="Dacks J."/>
            <person name="Roger A.J."/>
        </authorList>
    </citation>
    <scope>NUCLEOTIDE SEQUENCE</scope>
    <source>
        <strain evidence="2">Busselton2</strain>
    </source>
</reference>
<dbReference type="PANTHER" id="PTHR45982:SF1">
    <property type="entry name" value="REGULATOR OF CHROMOSOME CONDENSATION"/>
    <property type="match status" value="1"/>
</dbReference>
<protein>
    <submittedName>
        <fullName evidence="2">Uncharacterized protein</fullName>
    </submittedName>
</protein>
<gene>
    <name evidence="2" type="ORF">M0812_14390</name>
</gene>
<dbReference type="PROSITE" id="PS50012">
    <property type="entry name" value="RCC1_3"/>
    <property type="match status" value="1"/>
</dbReference>
<evidence type="ECO:0000313" key="2">
    <source>
        <dbReference type="EMBL" id="KAJ3440719.1"/>
    </source>
</evidence>
<dbReference type="GO" id="GO:0005085">
    <property type="term" value="F:guanyl-nucleotide exchange factor activity"/>
    <property type="evidence" value="ECO:0007669"/>
    <property type="project" value="TreeGrafter"/>
</dbReference>
<dbReference type="AlphaFoldDB" id="A0AAV7ZHR8"/>